<feature type="compositionally biased region" description="Polar residues" evidence="1">
    <location>
        <begin position="126"/>
        <end position="138"/>
    </location>
</feature>
<evidence type="ECO:0000313" key="2">
    <source>
        <dbReference type="EMBL" id="CAG6448245.1"/>
    </source>
</evidence>
<accession>A0A8D8EVX4</accession>
<organism evidence="2">
    <name type="scientific">Culex pipiens</name>
    <name type="common">House mosquito</name>
    <dbReference type="NCBI Taxonomy" id="7175"/>
    <lineage>
        <taxon>Eukaryota</taxon>
        <taxon>Metazoa</taxon>
        <taxon>Ecdysozoa</taxon>
        <taxon>Arthropoda</taxon>
        <taxon>Hexapoda</taxon>
        <taxon>Insecta</taxon>
        <taxon>Pterygota</taxon>
        <taxon>Neoptera</taxon>
        <taxon>Endopterygota</taxon>
        <taxon>Diptera</taxon>
        <taxon>Nematocera</taxon>
        <taxon>Culicoidea</taxon>
        <taxon>Culicidae</taxon>
        <taxon>Culicinae</taxon>
        <taxon>Culicini</taxon>
        <taxon>Culex</taxon>
        <taxon>Culex</taxon>
    </lineage>
</organism>
<sequence length="162" mass="18199">MRSKFGRLTTTRCSRVHTFGAVVPGSRRRWGLLSAGVRFRFLLQVRLQRTRAHLQWATLATLADQPVLGNARRWLHRMGTTNHAALLLQIDFPGCLFLLQPVQLGPLFALASDHVVAVHYDRNGHQQGQSCASGSPQHGRTHEHHGSPLASRWSVRSLQIFN</sequence>
<evidence type="ECO:0000256" key="1">
    <source>
        <dbReference type="SAM" id="MobiDB-lite"/>
    </source>
</evidence>
<proteinExistence type="predicted"/>
<dbReference type="AlphaFoldDB" id="A0A8D8EVX4"/>
<name>A0A8D8EVX4_CULPI</name>
<feature type="region of interest" description="Disordered" evidence="1">
    <location>
        <begin position="126"/>
        <end position="150"/>
    </location>
</feature>
<protein>
    <submittedName>
        <fullName evidence="2">(northern house mosquito) hypothetical protein</fullName>
    </submittedName>
</protein>
<dbReference type="EMBL" id="HBUE01010681">
    <property type="protein sequence ID" value="CAG6448245.1"/>
    <property type="molecule type" value="Transcribed_RNA"/>
</dbReference>
<reference evidence="2" key="1">
    <citation type="submission" date="2021-05" db="EMBL/GenBank/DDBJ databases">
        <authorList>
            <person name="Alioto T."/>
            <person name="Alioto T."/>
            <person name="Gomez Garrido J."/>
        </authorList>
    </citation>
    <scope>NUCLEOTIDE SEQUENCE</scope>
</reference>